<dbReference type="GO" id="GO:0005507">
    <property type="term" value="F:copper ion binding"/>
    <property type="evidence" value="ECO:0007669"/>
    <property type="project" value="InterPro"/>
</dbReference>
<dbReference type="Gene3D" id="2.60.120.310">
    <property type="entry name" value="Copper type II, ascorbate-dependent monooxygenase, N-terminal domain"/>
    <property type="match status" value="1"/>
</dbReference>
<name>A0A150GSM8_GONPE</name>
<dbReference type="GO" id="GO:0004500">
    <property type="term" value="F:dopamine beta-monooxygenase activity"/>
    <property type="evidence" value="ECO:0007669"/>
    <property type="project" value="InterPro"/>
</dbReference>
<dbReference type="PANTHER" id="PTHR10157:SF23">
    <property type="entry name" value="MOXD1 HOMOLOG 1"/>
    <property type="match status" value="1"/>
</dbReference>
<dbReference type="InterPro" id="IPR000323">
    <property type="entry name" value="Cu2_ascorb_mOase_N"/>
</dbReference>
<dbReference type="Pfam" id="PF03712">
    <property type="entry name" value="Cu2_monoox_C"/>
    <property type="match status" value="1"/>
</dbReference>
<keyword evidence="3" id="KW-0325">Glycoprotein</keyword>
<keyword evidence="2" id="KW-1015">Disulfide bond</keyword>
<dbReference type="Pfam" id="PF01082">
    <property type="entry name" value="Cu2_monooxygen"/>
    <property type="match status" value="1"/>
</dbReference>
<evidence type="ECO:0000256" key="4">
    <source>
        <dbReference type="SAM" id="Phobius"/>
    </source>
</evidence>
<evidence type="ECO:0000313" key="7">
    <source>
        <dbReference type="Proteomes" id="UP000075714"/>
    </source>
</evidence>
<dbReference type="InterPro" id="IPR008977">
    <property type="entry name" value="PHM/PNGase_F_dom_sf"/>
</dbReference>
<comment type="caution">
    <text evidence="6">The sequence shown here is derived from an EMBL/GenBank/DDBJ whole genome shotgun (WGS) entry which is preliminary data.</text>
</comment>
<evidence type="ECO:0000256" key="3">
    <source>
        <dbReference type="ARBA" id="ARBA00023180"/>
    </source>
</evidence>
<proteinExistence type="inferred from homology"/>
<dbReference type="Gene3D" id="2.60.120.230">
    <property type="match status" value="1"/>
</dbReference>
<dbReference type="InterPro" id="IPR024548">
    <property type="entry name" value="Cu2_monoox_C"/>
</dbReference>
<protein>
    <recommendedName>
        <fullName evidence="5">DOMON domain-containing protein</fullName>
    </recommendedName>
</protein>
<keyword evidence="4" id="KW-1133">Transmembrane helix</keyword>
<evidence type="ECO:0000259" key="5">
    <source>
        <dbReference type="PROSITE" id="PS50836"/>
    </source>
</evidence>
<dbReference type="InterPro" id="IPR014784">
    <property type="entry name" value="Cu2_ascorb_mOase-like_C"/>
</dbReference>
<reference evidence="7" key="1">
    <citation type="journal article" date="2016" name="Nat. Commun.">
        <title>The Gonium pectorale genome demonstrates co-option of cell cycle regulation during the evolution of multicellularity.</title>
        <authorList>
            <person name="Hanschen E.R."/>
            <person name="Marriage T.N."/>
            <person name="Ferris P.J."/>
            <person name="Hamaji T."/>
            <person name="Toyoda A."/>
            <person name="Fujiyama A."/>
            <person name="Neme R."/>
            <person name="Noguchi H."/>
            <person name="Minakuchi Y."/>
            <person name="Suzuki M."/>
            <person name="Kawai-Toyooka H."/>
            <person name="Smith D.R."/>
            <person name="Sparks H."/>
            <person name="Anderson J."/>
            <person name="Bakaric R."/>
            <person name="Luria V."/>
            <person name="Karger A."/>
            <person name="Kirschner M.W."/>
            <person name="Durand P.M."/>
            <person name="Michod R.E."/>
            <person name="Nozaki H."/>
            <person name="Olson B.J."/>
        </authorList>
    </citation>
    <scope>NUCLEOTIDE SEQUENCE [LARGE SCALE GENOMIC DNA]</scope>
    <source>
        <strain evidence="7">NIES-2863</strain>
    </source>
</reference>
<dbReference type="AlphaFoldDB" id="A0A150GSM8"/>
<dbReference type="InterPro" id="IPR000945">
    <property type="entry name" value="DBH-like"/>
</dbReference>
<dbReference type="OrthoDB" id="2013249at2759"/>
<accession>A0A150GSM8</accession>
<dbReference type="Proteomes" id="UP000075714">
    <property type="component" value="Unassembled WGS sequence"/>
</dbReference>
<dbReference type="EMBL" id="LSYV01000011">
    <property type="protein sequence ID" value="KXZ52330.1"/>
    <property type="molecule type" value="Genomic_DNA"/>
</dbReference>
<gene>
    <name evidence="6" type="ORF">GPECTOR_10g962</name>
</gene>
<keyword evidence="7" id="KW-1185">Reference proteome</keyword>
<dbReference type="SUPFAM" id="SSF49742">
    <property type="entry name" value="PHM/PNGase F"/>
    <property type="match status" value="2"/>
</dbReference>
<keyword evidence="4" id="KW-0472">Membrane</keyword>
<feature type="transmembrane region" description="Helical" evidence="4">
    <location>
        <begin position="545"/>
        <end position="565"/>
    </location>
</feature>
<dbReference type="Pfam" id="PF03351">
    <property type="entry name" value="DOMON"/>
    <property type="match status" value="1"/>
</dbReference>
<dbReference type="InterPro" id="IPR005018">
    <property type="entry name" value="DOMON_domain"/>
</dbReference>
<evidence type="ECO:0000313" key="6">
    <source>
        <dbReference type="EMBL" id="KXZ52330.1"/>
    </source>
</evidence>
<dbReference type="CDD" id="cd09631">
    <property type="entry name" value="DOMON_DOH"/>
    <property type="match status" value="1"/>
</dbReference>
<dbReference type="InterPro" id="IPR036939">
    <property type="entry name" value="Cu2_ascorb_mOase_N_sf"/>
</dbReference>
<feature type="domain" description="DOMON" evidence="5">
    <location>
        <begin position="5"/>
        <end position="124"/>
    </location>
</feature>
<evidence type="ECO:0000256" key="2">
    <source>
        <dbReference type="ARBA" id="ARBA00023157"/>
    </source>
</evidence>
<organism evidence="6 7">
    <name type="scientific">Gonium pectorale</name>
    <name type="common">Green alga</name>
    <dbReference type="NCBI Taxonomy" id="33097"/>
    <lineage>
        <taxon>Eukaryota</taxon>
        <taxon>Viridiplantae</taxon>
        <taxon>Chlorophyta</taxon>
        <taxon>core chlorophytes</taxon>
        <taxon>Chlorophyceae</taxon>
        <taxon>CS clade</taxon>
        <taxon>Chlamydomonadales</taxon>
        <taxon>Volvocaceae</taxon>
        <taxon>Gonium</taxon>
    </lineage>
</organism>
<evidence type="ECO:0000256" key="1">
    <source>
        <dbReference type="ARBA" id="ARBA00010676"/>
    </source>
</evidence>
<comment type="similarity">
    <text evidence="1">Belongs to the copper type II ascorbate-dependent monooxygenase family.</text>
</comment>
<dbReference type="PROSITE" id="PS50836">
    <property type="entry name" value="DOMON"/>
    <property type="match status" value="1"/>
</dbReference>
<sequence>MQLDSNVVLHWRTIDGKTLELAPDGDGYLSWFALGISESGMKGVDFNVIIRGMEGLSWIMGDYFTIDYTMPTLDMEQNAVLTVSPDFDKDNHTLAIWQRPLDSCDTEDTAVYRNVERSLIWAYSYRSNWDQDKFRFSNFTKGIVTGVRLFNSPAVSSGANATGATANTTASPLIPADAVTLTVAMPGYPVPALNSSVACVNLPLPNATAYHVVAYKGFSTSPLVSRISGYVCAAGVVPAGPAAMGVAYPCGPGGPAVGQNLLPVGCETINFVWAPGAQTFTAPAEAGFAIGAGAATTLVLQVHYQNPTGVIGRSDSSGLELTYTPTLRNATLGVLTLGNTDMRIPPATERYTALPNICPASCTGQRVKAPVTLVSNFYMMGRLGESTLTRHIRNGSAIQPVGRINYWDMQYGGFQTTFPESRTLLANDTLISLCTYNSTAVPRSTTFYGLKPTDELCFNFVTFYPVSAMPDLDYCIADTRKNITTCATRSQLARMAALNATDAVQLMNGTKMPVGTLNISFYRSKECVLHDQIDVTPYHKPNTGAAVASVVLVPVVLVIIGYILYSKYSKQEELEALLARARQEGLESILTAN</sequence>
<dbReference type="InterPro" id="IPR045266">
    <property type="entry name" value="DOH_DOMON"/>
</dbReference>
<dbReference type="PANTHER" id="PTHR10157">
    <property type="entry name" value="DOPAMINE BETA HYDROXYLASE RELATED"/>
    <property type="match status" value="1"/>
</dbReference>
<keyword evidence="4" id="KW-0812">Transmembrane</keyword>